<dbReference type="PROSITE" id="PS50110">
    <property type="entry name" value="RESPONSE_REGULATORY"/>
    <property type="match status" value="1"/>
</dbReference>
<organism evidence="10 11">
    <name type="scientific">Aliikangiella marina</name>
    <dbReference type="NCBI Taxonomy" id="1712262"/>
    <lineage>
        <taxon>Bacteria</taxon>
        <taxon>Pseudomonadati</taxon>
        <taxon>Pseudomonadota</taxon>
        <taxon>Gammaproteobacteria</taxon>
        <taxon>Oceanospirillales</taxon>
        <taxon>Pleioneaceae</taxon>
        <taxon>Aliikangiella</taxon>
    </lineage>
</organism>
<dbReference type="InterPro" id="IPR016032">
    <property type="entry name" value="Sig_transdc_resp-reg_C-effctor"/>
</dbReference>
<dbReference type="SUPFAM" id="SSF46894">
    <property type="entry name" value="C-terminal effector domain of the bipartite response regulators"/>
    <property type="match status" value="1"/>
</dbReference>
<dbReference type="GO" id="GO:0000156">
    <property type="term" value="F:phosphorelay response regulator activity"/>
    <property type="evidence" value="ECO:0007669"/>
    <property type="project" value="TreeGrafter"/>
</dbReference>
<sequence>MARRIALVEDEKAIRENYAASLRKQGYDVLCYESKDQALKAFETRLPDLAILDIGLGAEPEGGFELCRFLRAQSSTLPIIFLTALDSEFDTISGLRLGADDYLTKDISLAQVLVRVSALFRRIDALKSNLDQEQDLIEVGKLQLDASRFVASWDEHPIEITLTEFWILHALVKRPGHVKNRDQLMEAAKAVVDDSTVTSHIKRLRKKFVALEPEFDRIETVYGMGYRWKA</sequence>
<evidence type="ECO:0000256" key="7">
    <source>
        <dbReference type="PROSITE-ProRule" id="PRU01091"/>
    </source>
</evidence>
<dbReference type="InterPro" id="IPR039420">
    <property type="entry name" value="WalR-like"/>
</dbReference>
<keyword evidence="5" id="KW-0804">Transcription</keyword>
<keyword evidence="4 7" id="KW-0238">DNA-binding</keyword>
<dbReference type="InterPro" id="IPR001867">
    <property type="entry name" value="OmpR/PhoB-type_DNA-bd"/>
</dbReference>
<evidence type="ECO:0000259" key="8">
    <source>
        <dbReference type="PROSITE" id="PS50110"/>
    </source>
</evidence>
<evidence type="ECO:0000256" key="1">
    <source>
        <dbReference type="ARBA" id="ARBA00022553"/>
    </source>
</evidence>
<dbReference type="SUPFAM" id="SSF52172">
    <property type="entry name" value="CheY-like"/>
    <property type="match status" value="1"/>
</dbReference>
<feature type="domain" description="OmpR/PhoB-type" evidence="9">
    <location>
        <begin position="134"/>
        <end position="230"/>
    </location>
</feature>
<feature type="modified residue" description="4-aspartylphosphate" evidence="6">
    <location>
        <position position="53"/>
    </location>
</feature>
<reference evidence="10 11" key="1">
    <citation type="submission" date="2019-06" db="EMBL/GenBank/DDBJ databases">
        <title>Draft genome of Aliikangiella marina GYP-15.</title>
        <authorList>
            <person name="Wang G."/>
        </authorList>
    </citation>
    <scope>NUCLEOTIDE SEQUENCE [LARGE SCALE GENOMIC DNA]</scope>
    <source>
        <strain evidence="10 11">GYP-15</strain>
    </source>
</reference>
<evidence type="ECO:0000256" key="6">
    <source>
        <dbReference type="PROSITE-ProRule" id="PRU00169"/>
    </source>
</evidence>
<dbReference type="NCBIfam" id="TIGR03787">
    <property type="entry name" value="marine_sort_RR"/>
    <property type="match status" value="1"/>
</dbReference>
<evidence type="ECO:0000313" key="10">
    <source>
        <dbReference type="EMBL" id="TQV77563.1"/>
    </source>
</evidence>
<keyword evidence="3" id="KW-0805">Transcription regulation</keyword>
<dbReference type="RefSeq" id="WP_142941135.1">
    <property type="nucleotide sequence ID" value="NZ_VIKR01000001.1"/>
</dbReference>
<feature type="domain" description="Response regulatory" evidence="8">
    <location>
        <begin position="4"/>
        <end position="120"/>
    </location>
</feature>
<dbReference type="GO" id="GO:0032993">
    <property type="term" value="C:protein-DNA complex"/>
    <property type="evidence" value="ECO:0007669"/>
    <property type="project" value="TreeGrafter"/>
</dbReference>
<dbReference type="InterPro" id="IPR011006">
    <property type="entry name" value="CheY-like_superfamily"/>
</dbReference>
<keyword evidence="1 6" id="KW-0597">Phosphoprotein</keyword>
<dbReference type="Gene3D" id="6.10.250.690">
    <property type="match status" value="1"/>
</dbReference>
<dbReference type="CDD" id="cd17574">
    <property type="entry name" value="REC_OmpR"/>
    <property type="match status" value="1"/>
</dbReference>
<dbReference type="InterPro" id="IPR001789">
    <property type="entry name" value="Sig_transdc_resp-reg_receiver"/>
</dbReference>
<evidence type="ECO:0000256" key="3">
    <source>
        <dbReference type="ARBA" id="ARBA00023015"/>
    </source>
</evidence>
<protein>
    <submittedName>
        <fullName evidence="10">Proteobacterial dedicated sortase system response regulator</fullName>
    </submittedName>
</protein>
<comment type="caution">
    <text evidence="10">The sequence shown here is derived from an EMBL/GenBank/DDBJ whole genome shotgun (WGS) entry which is preliminary data.</text>
</comment>
<dbReference type="GO" id="GO:0000976">
    <property type="term" value="F:transcription cis-regulatory region binding"/>
    <property type="evidence" value="ECO:0007669"/>
    <property type="project" value="TreeGrafter"/>
</dbReference>
<keyword evidence="11" id="KW-1185">Reference proteome</keyword>
<evidence type="ECO:0000256" key="5">
    <source>
        <dbReference type="ARBA" id="ARBA00023163"/>
    </source>
</evidence>
<dbReference type="PROSITE" id="PS51755">
    <property type="entry name" value="OMPR_PHOB"/>
    <property type="match status" value="1"/>
</dbReference>
<dbReference type="Proteomes" id="UP000317839">
    <property type="component" value="Unassembled WGS sequence"/>
</dbReference>
<dbReference type="Pfam" id="PF00072">
    <property type="entry name" value="Response_reg"/>
    <property type="match status" value="1"/>
</dbReference>
<dbReference type="PANTHER" id="PTHR48111:SF21">
    <property type="entry name" value="DNA-BINDING DUAL MASTER TRANSCRIPTIONAL REGULATOR RPAA"/>
    <property type="match status" value="1"/>
</dbReference>
<dbReference type="Gene3D" id="1.10.10.10">
    <property type="entry name" value="Winged helix-like DNA-binding domain superfamily/Winged helix DNA-binding domain"/>
    <property type="match status" value="1"/>
</dbReference>
<feature type="DNA-binding region" description="OmpR/PhoB-type" evidence="7">
    <location>
        <begin position="134"/>
        <end position="230"/>
    </location>
</feature>
<dbReference type="PANTHER" id="PTHR48111">
    <property type="entry name" value="REGULATOR OF RPOS"/>
    <property type="match status" value="1"/>
</dbReference>
<dbReference type="Pfam" id="PF00486">
    <property type="entry name" value="Trans_reg_C"/>
    <property type="match status" value="1"/>
</dbReference>
<dbReference type="InterPro" id="IPR036388">
    <property type="entry name" value="WH-like_DNA-bd_sf"/>
</dbReference>
<name>A0A545TK08_9GAMM</name>
<dbReference type="OrthoDB" id="9802426at2"/>
<dbReference type="CDD" id="cd00383">
    <property type="entry name" value="trans_reg_C"/>
    <property type="match status" value="1"/>
</dbReference>
<evidence type="ECO:0000313" key="11">
    <source>
        <dbReference type="Proteomes" id="UP000317839"/>
    </source>
</evidence>
<dbReference type="SMART" id="SM00448">
    <property type="entry name" value="REC"/>
    <property type="match status" value="1"/>
</dbReference>
<dbReference type="GO" id="GO:0005829">
    <property type="term" value="C:cytosol"/>
    <property type="evidence" value="ECO:0007669"/>
    <property type="project" value="TreeGrafter"/>
</dbReference>
<evidence type="ECO:0000259" key="9">
    <source>
        <dbReference type="PROSITE" id="PS51755"/>
    </source>
</evidence>
<dbReference type="InterPro" id="IPR022305">
    <property type="entry name" value="Response_regulator"/>
</dbReference>
<keyword evidence="2" id="KW-0902">Two-component regulatory system</keyword>
<dbReference type="EMBL" id="VIKR01000001">
    <property type="protein sequence ID" value="TQV77563.1"/>
    <property type="molecule type" value="Genomic_DNA"/>
</dbReference>
<proteinExistence type="predicted"/>
<accession>A0A545TK08</accession>
<evidence type="ECO:0000256" key="4">
    <source>
        <dbReference type="ARBA" id="ARBA00023125"/>
    </source>
</evidence>
<evidence type="ECO:0000256" key="2">
    <source>
        <dbReference type="ARBA" id="ARBA00023012"/>
    </source>
</evidence>
<dbReference type="GO" id="GO:0006355">
    <property type="term" value="P:regulation of DNA-templated transcription"/>
    <property type="evidence" value="ECO:0007669"/>
    <property type="project" value="InterPro"/>
</dbReference>
<dbReference type="AlphaFoldDB" id="A0A545TK08"/>
<dbReference type="SMART" id="SM00862">
    <property type="entry name" value="Trans_reg_C"/>
    <property type="match status" value="1"/>
</dbReference>
<dbReference type="Gene3D" id="3.40.50.2300">
    <property type="match status" value="1"/>
</dbReference>
<gene>
    <name evidence="10" type="primary">pdsR</name>
    <name evidence="10" type="ORF">FLL45_02625</name>
</gene>